<proteinExistence type="predicted"/>
<evidence type="ECO:0000256" key="6">
    <source>
        <dbReference type="ARBA" id="ARBA00023136"/>
    </source>
</evidence>
<dbReference type="Proteomes" id="UP000317429">
    <property type="component" value="Chromosome"/>
</dbReference>
<evidence type="ECO:0000256" key="4">
    <source>
        <dbReference type="ARBA" id="ARBA00022525"/>
    </source>
</evidence>
<evidence type="ECO:0000256" key="8">
    <source>
        <dbReference type="SAM" id="MobiDB-lite"/>
    </source>
</evidence>
<feature type="region of interest" description="Disordered" evidence="8">
    <location>
        <begin position="1"/>
        <end position="21"/>
    </location>
</feature>
<dbReference type="InterPro" id="IPR059226">
    <property type="entry name" value="Choice_anch_Q_dom"/>
</dbReference>
<protein>
    <submittedName>
        <fullName evidence="9">Serine-aspartate repeat-containing protein D</fullName>
    </submittedName>
</protein>
<keyword evidence="7" id="KW-0998">Cell outer membrane</keyword>
<dbReference type="Gene3D" id="2.60.40.10">
    <property type="entry name" value="Immunoglobulins"/>
    <property type="match status" value="4"/>
</dbReference>
<dbReference type="NCBIfam" id="TIGR01376">
    <property type="entry name" value="POMP_repeat"/>
    <property type="match status" value="1"/>
</dbReference>
<dbReference type="PROSITE" id="PS00018">
    <property type="entry name" value="EF_HAND_1"/>
    <property type="match status" value="2"/>
</dbReference>
<keyword evidence="4" id="KW-0964">Secreted</keyword>
<sequence>MRSLSSRRTNSVERPTPRNPRALRFEPLEDRRLLAVFTVMNLLNSGQDSLRDAVLQANASPNAGGVPDRIEFQAGLNGPILLTSRISISGDVVIDGTGHNITIDGQLNTQLLYIESPLLTANIDVTLRALTLQNGKDVLSGPNSTGGAIESGGVDLTIDGVTFAGNQAGFGGAIAAKGNRFVNNTSVRIIDSLFTTNVAQFNGGAIDSNSDAVVQLEILRSRFVNNASGFGGALMHNEVLSIRESEFTGNTAQSDGGAIAFPFVSFLYPQTIANSTFTSNVAGNAGGAISWIADVAGADISLVNNTITNNSAGSGGGLSYQPVSLGAPTLENNIIALNTATGGVSPDLSGAFDPLSTNNLIGVVTGSTGINASINLVGANPDLGLLAFNGGPNQTQTRALLAQSAAIDAGSNASATGLVTDQRGFLRISNGTVDIGAYEVAGTEGAIHGQKWHDVNGDGVRDPTEPGLDGWTIEVIDSVTGAVVASQLTRSMDMDGGGIDPVSEQGLFWISGVPAGTYRVRELAQPGWRATLPTNASGEYTVTVQAGLPLQGVDFGNFLPGSIHGQKWDDLNDNGLKDPNEIGVDGWVITAAEQGGGGLHLAQITREMDLNHDGVIDPSTEKGLYWFGDLPPGTYFVGESSRPGWHQSYPSAPGGHFVAINAGQIEADVNFGNNRDTGSIHGFKFIDFDGDGSYNSDIEVPLPHIKIGLFGDSDGDGVNELTLTHTDENGDFWFTDLVAGQYIVSESPGDYIPTTPTSVSLTVFPDIELVAFAGQAMLRPDQTEQVLGSALMFGNLPPSSIHGFKFTDADRNGVYDPLIDEPWAGVWFGLWGDTDGDGDSELKSAVTDASGNFWFTGLHAGQYTVSEVPPDGSIPTTPSSVTVTVGIGQELVAFAGQAMLLPGQTEVVVGAPLMFGNATNTGSIHGQKLELLTRQWRNAAGTGGLQDNYAAGNTETTNPSAGLLQIASNLGATVAGYDSNSVDRFFIDTFYGLPTGIISATVRIGLRSNGGGSSNDTIGLGVFSSAGVLVDPQAYFSASLNSLPAGPIKTISLPATMLPFLNGGQLDVSVQDDTAVDFVELCVYSESYVPRDGWTIDLLDTAGNVVSTQQTMSMDVDGNGSIDPLTERSLFWFQNLPADVYRVRERAGNPFVWQIVSPSSGEYFVSLRGGEVINGRDFVNENQLVWWTSCWAVDLPDPELSFGNLVDGFTSGFIADGPLTGVLTFDGLSGVIPADQYLLSDGVLFDNLGDSFGAVPEGGVNAENIDGYDGSYNTDGDTVYGKYPNHLEPFTIVFTQPVSKVGSFIFTGREGPIDVLSISLYDTAGNLLDTREVQVLPFADSDNREGFWGVEATGDVIARVTIRNNNPIDFGNTLGIDNIYFARLQDPSARPGDYNGDGAVDAADYTVWRDTLGLGGPPPFSGADGDGDGEVTQADYNVWRSHFGEALPQGAGSVSSTGSALGQQSTLGSGAAVLDSVEPAFEIGRATDRALAESRPTAVESKNGILRAADLALLDSRFTRHDSFSRPRARVNPFRFADPVHDSLLLLLANDRVGHSTRQGWSSTSDREGGDDRVDGSDGQSLTDEPLALALAEWR</sequence>
<dbReference type="KEGG" id="pnd:Pla175_27910"/>
<dbReference type="PANTHER" id="PTHR23303">
    <property type="entry name" value="CARBOXYPEPTIDASE REGULATORY REGION-CONTAINING"/>
    <property type="match status" value="1"/>
</dbReference>
<evidence type="ECO:0000313" key="9">
    <source>
        <dbReference type="EMBL" id="QDU89401.1"/>
    </source>
</evidence>
<comment type="subcellular location">
    <subcellularLocation>
        <location evidence="1">Cell envelope</location>
    </subcellularLocation>
    <subcellularLocation>
        <location evidence="2">Cell outer membrane</location>
    </subcellularLocation>
    <subcellularLocation>
        <location evidence="3">Secreted</location>
    </subcellularLocation>
</comment>
<dbReference type="SUPFAM" id="SSF51126">
    <property type="entry name" value="Pectin lyase-like"/>
    <property type="match status" value="1"/>
</dbReference>
<evidence type="ECO:0000256" key="2">
    <source>
        <dbReference type="ARBA" id="ARBA00004442"/>
    </source>
</evidence>
<accession>A0A518DD43</accession>
<evidence type="ECO:0000313" key="10">
    <source>
        <dbReference type="Proteomes" id="UP000317429"/>
    </source>
</evidence>
<dbReference type="GO" id="GO:0009279">
    <property type="term" value="C:cell outer membrane"/>
    <property type="evidence" value="ECO:0007669"/>
    <property type="project" value="UniProtKB-SubCell"/>
</dbReference>
<evidence type="ECO:0000256" key="1">
    <source>
        <dbReference type="ARBA" id="ARBA00004196"/>
    </source>
</evidence>
<evidence type="ECO:0000256" key="5">
    <source>
        <dbReference type="ARBA" id="ARBA00022729"/>
    </source>
</evidence>
<keyword evidence="10" id="KW-1185">Reference proteome</keyword>
<dbReference type="InterPro" id="IPR011050">
    <property type="entry name" value="Pectin_lyase_fold/virulence"/>
</dbReference>
<dbReference type="SUPFAM" id="SSF117074">
    <property type="entry name" value="Hypothetical protein PA1324"/>
    <property type="match status" value="4"/>
</dbReference>
<feature type="compositionally biased region" description="Polar residues" evidence="8">
    <location>
        <begin position="1"/>
        <end position="13"/>
    </location>
</feature>
<name>A0A518DD43_9BACT</name>
<dbReference type="Gene3D" id="1.10.1330.10">
    <property type="entry name" value="Dockerin domain"/>
    <property type="match status" value="1"/>
</dbReference>
<dbReference type="EMBL" id="CP036291">
    <property type="protein sequence ID" value="QDU89401.1"/>
    <property type="molecule type" value="Genomic_DNA"/>
</dbReference>
<dbReference type="NCBIfam" id="NF041518">
    <property type="entry name" value="choice_anch_Q"/>
    <property type="match status" value="1"/>
</dbReference>
<evidence type="ECO:0000256" key="3">
    <source>
        <dbReference type="ARBA" id="ARBA00004613"/>
    </source>
</evidence>
<dbReference type="InterPro" id="IPR051417">
    <property type="entry name" value="SDr/BOS_complex"/>
</dbReference>
<keyword evidence="6" id="KW-0472">Membrane</keyword>
<feature type="compositionally biased region" description="Basic and acidic residues" evidence="8">
    <location>
        <begin position="1565"/>
        <end position="1576"/>
    </location>
</feature>
<dbReference type="GO" id="GO:0005576">
    <property type="term" value="C:extracellular region"/>
    <property type="evidence" value="ECO:0007669"/>
    <property type="project" value="UniProtKB-SubCell"/>
</dbReference>
<dbReference type="GO" id="GO:0000272">
    <property type="term" value="P:polysaccharide catabolic process"/>
    <property type="evidence" value="ECO:0007669"/>
    <property type="project" value="InterPro"/>
</dbReference>
<keyword evidence="5" id="KW-0732">Signal</keyword>
<dbReference type="OrthoDB" id="292920at2"/>
<dbReference type="Pfam" id="PF02415">
    <property type="entry name" value="Chlam_PMP"/>
    <property type="match status" value="1"/>
</dbReference>
<dbReference type="InterPro" id="IPR003368">
    <property type="entry name" value="POMP_repeat"/>
</dbReference>
<feature type="region of interest" description="Disordered" evidence="8">
    <location>
        <begin position="1556"/>
        <end position="1585"/>
    </location>
</feature>
<organism evidence="9 10">
    <name type="scientific">Pirellulimonas nuda</name>
    <dbReference type="NCBI Taxonomy" id="2528009"/>
    <lineage>
        <taxon>Bacteria</taxon>
        <taxon>Pseudomonadati</taxon>
        <taxon>Planctomycetota</taxon>
        <taxon>Planctomycetia</taxon>
        <taxon>Pirellulales</taxon>
        <taxon>Lacipirellulaceae</taxon>
        <taxon>Pirellulimonas</taxon>
    </lineage>
</organism>
<dbReference type="InterPro" id="IPR036439">
    <property type="entry name" value="Dockerin_dom_sf"/>
</dbReference>
<evidence type="ECO:0000256" key="7">
    <source>
        <dbReference type="ARBA" id="ARBA00023237"/>
    </source>
</evidence>
<reference evidence="9 10" key="1">
    <citation type="submission" date="2019-02" db="EMBL/GenBank/DDBJ databases">
        <title>Deep-cultivation of Planctomycetes and their phenomic and genomic characterization uncovers novel biology.</title>
        <authorList>
            <person name="Wiegand S."/>
            <person name="Jogler M."/>
            <person name="Boedeker C."/>
            <person name="Pinto D."/>
            <person name="Vollmers J."/>
            <person name="Rivas-Marin E."/>
            <person name="Kohn T."/>
            <person name="Peeters S.H."/>
            <person name="Heuer A."/>
            <person name="Rast P."/>
            <person name="Oberbeckmann S."/>
            <person name="Bunk B."/>
            <person name="Jeske O."/>
            <person name="Meyerdierks A."/>
            <person name="Storesund J.E."/>
            <person name="Kallscheuer N."/>
            <person name="Luecker S."/>
            <person name="Lage O.M."/>
            <person name="Pohl T."/>
            <person name="Merkel B.J."/>
            <person name="Hornburger P."/>
            <person name="Mueller R.-W."/>
            <person name="Bruemmer F."/>
            <person name="Labrenz M."/>
            <person name="Spormann A.M."/>
            <person name="Op den Camp H."/>
            <person name="Overmann J."/>
            <person name="Amann R."/>
            <person name="Jetten M.S.M."/>
            <person name="Mascher T."/>
            <person name="Medema M.H."/>
            <person name="Devos D.P."/>
            <person name="Kaster A.-K."/>
            <person name="Ovreas L."/>
            <person name="Rohde M."/>
            <person name="Galperin M.Y."/>
            <person name="Jogler C."/>
        </authorList>
    </citation>
    <scope>NUCLEOTIDE SEQUENCE [LARGE SCALE GENOMIC DNA]</scope>
    <source>
        <strain evidence="9 10">Pla175</strain>
    </source>
</reference>
<dbReference type="SUPFAM" id="SSF63446">
    <property type="entry name" value="Type I dockerin domain"/>
    <property type="match status" value="1"/>
</dbReference>
<dbReference type="InterPro" id="IPR013783">
    <property type="entry name" value="Ig-like_fold"/>
</dbReference>
<gene>
    <name evidence="9" type="primary">sdrD_1</name>
    <name evidence="9" type="ORF">Pla175_27910</name>
</gene>
<dbReference type="InterPro" id="IPR018247">
    <property type="entry name" value="EF_Hand_1_Ca_BS"/>
</dbReference>